<gene>
    <name evidence="7" type="ORF">KHQ06_36750</name>
</gene>
<dbReference type="InterPro" id="IPR036390">
    <property type="entry name" value="WH_DNA-bd_sf"/>
</dbReference>
<sequence length="316" mass="34043">MELRHLVSFVAVAEELHFGRAARRLHIVQPAVSQRIKALENEFGVLLFDRTAAGVGLTDSGQQLLRQARLVLSTADQFAALAGELAHRENAHAQFRIGTAEGMTTRLEHILAVLHDQEPTTPIQLESLPASERLAKVASGQLDAAFVRMLRPVSGLRGIPLWDDRLVAALPAQHPLAGEPALSFQRLASMPLRLSKRESSRTFVDTVLRACGSAGFTPELGGAFTTVQNTLALLGSGQPTWTVLYEEAATALPTRRVAFRRLTEPDVVVRTSLVVREVSPIVGRLVDISRSSGPGAVFGPAESETPEPPVIRAVAG</sequence>
<dbReference type="Gene3D" id="1.10.10.10">
    <property type="entry name" value="Winged helix-like DNA-binding domain superfamily/Winged helix DNA-binding domain"/>
    <property type="match status" value="1"/>
</dbReference>
<evidence type="ECO:0000259" key="6">
    <source>
        <dbReference type="PROSITE" id="PS50931"/>
    </source>
</evidence>
<dbReference type="SUPFAM" id="SSF53850">
    <property type="entry name" value="Periplasmic binding protein-like II"/>
    <property type="match status" value="1"/>
</dbReference>
<keyword evidence="3" id="KW-0238">DNA-binding</keyword>
<keyword evidence="2" id="KW-0805">Transcription regulation</keyword>
<keyword evidence="8" id="KW-1185">Reference proteome</keyword>
<organism evidence="7 8">
    <name type="scientific">Nocardia tengchongensis</name>
    <dbReference type="NCBI Taxonomy" id="2055889"/>
    <lineage>
        <taxon>Bacteria</taxon>
        <taxon>Bacillati</taxon>
        <taxon>Actinomycetota</taxon>
        <taxon>Actinomycetes</taxon>
        <taxon>Mycobacteriales</taxon>
        <taxon>Nocardiaceae</taxon>
        <taxon>Nocardia</taxon>
    </lineage>
</organism>
<dbReference type="InterPro" id="IPR005119">
    <property type="entry name" value="LysR_subst-bd"/>
</dbReference>
<dbReference type="Pfam" id="PF03466">
    <property type="entry name" value="LysR_substrate"/>
    <property type="match status" value="1"/>
</dbReference>
<dbReference type="PANTHER" id="PTHR30346:SF0">
    <property type="entry name" value="HCA OPERON TRANSCRIPTIONAL ACTIVATOR HCAR"/>
    <property type="match status" value="1"/>
</dbReference>
<evidence type="ECO:0000256" key="2">
    <source>
        <dbReference type="ARBA" id="ARBA00023015"/>
    </source>
</evidence>
<evidence type="ECO:0000313" key="8">
    <source>
        <dbReference type="Proteomes" id="UP000683310"/>
    </source>
</evidence>
<dbReference type="PRINTS" id="PR00039">
    <property type="entry name" value="HTHLYSR"/>
</dbReference>
<dbReference type="SUPFAM" id="SSF46785">
    <property type="entry name" value="Winged helix' DNA-binding domain"/>
    <property type="match status" value="1"/>
</dbReference>
<dbReference type="Pfam" id="PF00126">
    <property type="entry name" value="HTH_1"/>
    <property type="match status" value="1"/>
</dbReference>
<reference evidence="7 8" key="1">
    <citation type="submission" date="2021-04" db="EMBL/GenBank/DDBJ databases">
        <title>Nocardia tengchongensis.</title>
        <authorList>
            <person name="Zhuang k."/>
            <person name="Ran Y."/>
            <person name="Li W."/>
        </authorList>
    </citation>
    <scope>NUCLEOTIDE SEQUENCE [LARGE SCALE GENOMIC DNA]</scope>
    <source>
        <strain evidence="7 8">CFH S0057</strain>
    </source>
</reference>
<comment type="similarity">
    <text evidence="1">Belongs to the LysR transcriptional regulatory family.</text>
</comment>
<name>A0ABX8CNF5_9NOCA</name>
<dbReference type="Gene3D" id="3.40.190.10">
    <property type="entry name" value="Periplasmic binding protein-like II"/>
    <property type="match status" value="2"/>
</dbReference>
<keyword evidence="4" id="KW-0010">Activator</keyword>
<evidence type="ECO:0000256" key="1">
    <source>
        <dbReference type="ARBA" id="ARBA00009437"/>
    </source>
</evidence>
<dbReference type="PANTHER" id="PTHR30346">
    <property type="entry name" value="TRANSCRIPTIONAL DUAL REGULATOR HCAR-RELATED"/>
    <property type="match status" value="1"/>
</dbReference>
<dbReference type="EMBL" id="CP074371">
    <property type="protein sequence ID" value="QVI21440.1"/>
    <property type="molecule type" value="Genomic_DNA"/>
</dbReference>
<evidence type="ECO:0000256" key="5">
    <source>
        <dbReference type="ARBA" id="ARBA00023163"/>
    </source>
</evidence>
<dbReference type="CDD" id="cd08414">
    <property type="entry name" value="PBP2_LTTR_aromatics_like"/>
    <property type="match status" value="1"/>
</dbReference>
<keyword evidence="5" id="KW-0804">Transcription</keyword>
<evidence type="ECO:0000256" key="4">
    <source>
        <dbReference type="ARBA" id="ARBA00023159"/>
    </source>
</evidence>
<protein>
    <submittedName>
        <fullName evidence="7">LysR family transcriptional regulator</fullName>
    </submittedName>
</protein>
<evidence type="ECO:0000313" key="7">
    <source>
        <dbReference type="EMBL" id="QVI21440.1"/>
    </source>
</evidence>
<dbReference type="Proteomes" id="UP000683310">
    <property type="component" value="Chromosome"/>
</dbReference>
<dbReference type="PROSITE" id="PS50931">
    <property type="entry name" value="HTH_LYSR"/>
    <property type="match status" value="1"/>
</dbReference>
<feature type="domain" description="HTH lysR-type" evidence="6">
    <location>
        <begin position="1"/>
        <end position="58"/>
    </location>
</feature>
<dbReference type="InterPro" id="IPR036388">
    <property type="entry name" value="WH-like_DNA-bd_sf"/>
</dbReference>
<evidence type="ECO:0000256" key="3">
    <source>
        <dbReference type="ARBA" id="ARBA00023125"/>
    </source>
</evidence>
<proteinExistence type="inferred from homology"/>
<dbReference type="InterPro" id="IPR000847">
    <property type="entry name" value="LysR_HTH_N"/>
</dbReference>
<accession>A0ABX8CNF5</accession>